<sequence>MISGTSGPDIPAPSSKPAPYTRILFGRLLFFLVAALLLLTVPDGARGNGTGEPTGAVRTVMDLMEVMLNRDILDMLQNGGFDFRQPARIFLPPKFYSIVPYDQGHQSPDQILGSSHLAAPPVVTIASGGGAAGGKATQPEQPPSGASVVDKLARAEQGGGSRINLISYSDGKVTTGRGRGGHPAVTNKGSETLEKNVGTNVNGATNFPHSGNRKQTTPANDRQQRQQQQQPSLTTSITDQTVSQNVGRTLPTSGRVGGGGGSYVRPCPVNRMSIIRYWVACRRHSSPATTVITVSYYADVETRCQVFRVCANTDSTGRGFAFLCPNGTLFNQRHLVCDWYMNVRCEESESLYGVNEAIGRTDSGMGRMLMSGDRQDMMDVVMSMVTYPMRSLMDLMNGVGVIEERVSEPEVQEREEIEVPSTVEGEQYVTEPETGLDPPFQQGRIQYSPEPVVNQYGGPAVNSFRADVSLPVSAPNGAVGSNVYRPMLDNVYVSSLGTLSTDPDSGFDPQRSTLLTRTEGSVRTVSGVPQEDSYGIVNQNQAGFSNPIATNVQLVRADLIKSWNDQQRPVLPHQTPSLKLAPVPRISQQSYEIPKPPRQQHQYQQPHPQTPSAIYRQGSILPPTGVLPPSTLTRTVLIGANNKHGDLPSAHRFAPPVRQVLPIQRVTVVPENTYQHQQQQQHHQQQLHQQQQSHTRPTNFYHPVGTGSGSLLPQSTASQPTTAAQRTVDQVQANLPYTTPVATQQGGPVVQYPYNHPPPYTAVQQVPVAASNRDGSYAAYQQQQHQQQQLLLRRSDNVPAPVPTATNVVPRTRLQTSTVLQVVPALSFYLNDAEEKRAFDDAVRQGLFDERRRSGRAYTSYQVPLGSVGQLGALS</sequence>
<reference evidence="3" key="2">
    <citation type="submission" date="2002-03" db="EMBL/GenBank/DDBJ databases">
        <authorList>
            <consortium name="The Anopheles Genome Sequencing Consortium"/>
        </authorList>
    </citation>
    <scope>NUCLEOTIDE SEQUENCE</scope>
    <source>
        <strain evidence="3">PEST</strain>
    </source>
</reference>
<dbReference type="PANTHER" id="PTHR22933">
    <property type="entry name" value="FI18007P1-RELATED"/>
    <property type="match status" value="1"/>
</dbReference>
<dbReference type="PROSITE" id="PS50940">
    <property type="entry name" value="CHIT_BIND_II"/>
    <property type="match status" value="1"/>
</dbReference>
<dbReference type="PhylomeDB" id="A7URQ9"/>
<evidence type="ECO:0000259" key="2">
    <source>
        <dbReference type="PROSITE" id="PS50940"/>
    </source>
</evidence>
<proteinExistence type="predicted"/>
<dbReference type="EMBL" id="AAAB01008807">
    <property type="protein sequence ID" value="EDO64701.1"/>
    <property type="molecule type" value="Genomic_DNA"/>
</dbReference>
<evidence type="ECO:0000256" key="1">
    <source>
        <dbReference type="SAM" id="MobiDB-lite"/>
    </source>
</evidence>
<dbReference type="VEuPathDB" id="VectorBase:AGAP007089"/>
<organism evidence="3">
    <name type="scientific">Anopheles gambiae</name>
    <name type="common">African malaria mosquito</name>
    <dbReference type="NCBI Taxonomy" id="7165"/>
    <lineage>
        <taxon>Eukaryota</taxon>
        <taxon>Metazoa</taxon>
        <taxon>Ecdysozoa</taxon>
        <taxon>Arthropoda</taxon>
        <taxon>Hexapoda</taxon>
        <taxon>Insecta</taxon>
        <taxon>Pterygota</taxon>
        <taxon>Neoptera</taxon>
        <taxon>Endopterygota</taxon>
        <taxon>Diptera</taxon>
        <taxon>Nematocera</taxon>
        <taxon>Culicoidea</taxon>
        <taxon>Culicidae</taxon>
        <taxon>Anophelinae</taxon>
        <taxon>Anopheles</taxon>
    </lineage>
</organism>
<comment type="caution">
    <text evidence="3">The sequence shown here is derived from an EMBL/GenBank/DDBJ whole genome shotgun (WGS) entry which is preliminary data.</text>
</comment>
<dbReference type="VEuPathDB" id="VectorBase:AGAMI1_013369"/>
<dbReference type="AlphaFoldDB" id="A7URQ9"/>
<dbReference type="PANTHER" id="PTHR22933:SF42">
    <property type="entry name" value="FI18455P1-RELATED"/>
    <property type="match status" value="1"/>
</dbReference>
<dbReference type="eggNOG" id="ENOG502S014">
    <property type="taxonomic scope" value="Eukaryota"/>
</dbReference>
<feature type="region of interest" description="Disordered" evidence="1">
    <location>
        <begin position="673"/>
        <end position="726"/>
    </location>
</feature>
<dbReference type="STRING" id="7165.A7URQ9"/>
<dbReference type="HOGENOM" id="CLU_376929_0_0_1"/>
<feature type="domain" description="Chitin-binding type-2" evidence="2">
    <location>
        <begin position="278"/>
        <end position="347"/>
    </location>
</feature>
<reference evidence="3" key="1">
    <citation type="journal article" date="2002" name="Science">
        <title>The genome sequence of the malaria mosquito Anopheles gambiae.</title>
        <authorList>
            <person name="Holt R.A."/>
            <person name="Subramanian G.M."/>
            <person name="Halpern A."/>
            <person name="Sutton G.G."/>
            <person name="Charlab R."/>
            <person name="Nusskern D.R."/>
            <person name="Wincker P."/>
            <person name="Clark A.G."/>
            <person name="Ribeiro J.M."/>
            <person name="Wides R."/>
            <person name="Salzberg S.L."/>
            <person name="Loftus B."/>
            <person name="Yandell M."/>
            <person name="Majoros W.H."/>
            <person name="Rusch D.B."/>
            <person name="Lai Z."/>
            <person name="Kraft C.L."/>
            <person name="Abril J.F."/>
            <person name="Anthouard V."/>
            <person name="Arensburger P."/>
            <person name="Atkinson P.W."/>
            <person name="Baden H."/>
            <person name="de Berardinis V."/>
            <person name="Baldwin D."/>
            <person name="Benes V."/>
            <person name="Biedler J."/>
            <person name="Blass C."/>
            <person name="Bolanos R."/>
            <person name="Boscus D."/>
            <person name="Barnstead M."/>
            <person name="Cai S."/>
            <person name="Center A."/>
            <person name="Chaturverdi K."/>
            <person name="Christophides G.K."/>
            <person name="Chrystal M.A."/>
            <person name="Clamp M."/>
            <person name="Cravchik A."/>
            <person name="Curwen V."/>
            <person name="Dana A."/>
            <person name="Delcher A."/>
            <person name="Dew I."/>
            <person name="Evans C.A."/>
            <person name="Flanigan M."/>
            <person name="Grundschober-Freimoser A."/>
            <person name="Friedli L."/>
            <person name="Gu Z."/>
            <person name="Guan P."/>
            <person name="Guigo R."/>
            <person name="Hillenmeyer M.E."/>
            <person name="Hladun S.L."/>
            <person name="Hogan J.R."/>
            <person name="Hong Y.S."/>
            <person name="Hoover J."/>
            <person name="Jaillon O."/>
            <person name="Ke Z."/>
            <person name="Kodira C."/>
            <person name="Kokoza E."/>
            <person name="Koutsos A."/>
            <person name="Letunic I."/>
            <person name="Levitsky A."/>
            <person name="Liang Y."/>
            <person name="Lin J.J."/>
            <person name="Lobo N.F."/>
            <person name="Lopez J.R."/>
            <person name="Malek J.A."/>
            <person name="McIntosh T.C."/>
            <person name="Meister S."/>
            <person name="Miller J."/>
            <person name="Mobarry C."/>
            <person name="Mongin E."/>
            <person name="Murphy S.D."/>
            <person name="O'Brochta D.A."/>
            <person name="Pfannkoch C."/>
            <person name="Qi R."/>
            <person name="Regier M.A."/>
            <person name="Remington K."/>
            <person name="Shao H."/>
            <person name="Sharakhova M.V."/>
            <person name="Sitter C.D."/>
            <person name="Shetty J."/>
            <person name="Smith T.J."/>
            <person name="Strong R."/>
            <person name="Sun J."/>
            <person name="Thomasova D."/>
            <person name="Ton L.Q."/>
            <person name="Topalis P."/>
            <person name="Tu Z."/>
            <person name="Unger M.F."/>
            <person name="Walenz B."/>
            <person name="Wang A."/>
            <person name="Wang J."/>
            <person name="Wang M."/>
            <person name="Wang X."/>
            <person name="Woodford K.J."/>
            <person name="Wortman J.R."/>
            <person name="Wu M."/>
            <person name="Yao A."/>
            <person name="Zdobnov E.M."/>
            <person name="Zhang H."/>
            <person name="Zhao Q."/>
            <person name="Zhao S."/>
            <person name="Zhu S.C."/>
            <person name="Zhimulev I."/>
            <person name="Coluzzi M."/>
            <person name="della Torre A."/>
            <person name="Roth C.W."/>
            <person name="Louis C."/>
            <person name="Kalush F."/>
            <person name="Mural R.J."/>
            <person name="Myers E.W."/>
            <person name="Adams M.D."/>
            <person name="Smith H.O."/>
            <person name="Broder S."/>
            <person name="Gardner M.J."/>
            <person name="Fraser C.M."/>
            <person name="Birney E."/>
            <person name="Bork P."/>
            <person name="Brey P.T."/>
            <person name="Venter J.C."/>
            <person name="Weissenbach J."/>
            <person name="Kafatos F.C."/>
            <person name="Collins F.H."/>
            <person name="Hoffman S.L."/>
        </authorList>
    </citation>
    <scope>NUCLEOTIDE SEQUENCE [LARGE SCALE GENOMIC DNA]</scope>
    <source>
        <strain evidence="3">PEST</strain>
    </source>
</reference>
<feature type="region of interest" description="Disordered" evidence="1">
    <location>
        <begin position="595"/>
        <end position="618"/>
    </location>
</feature>
<dbReference type="InterPro" id="IPR036508">
    <property type="entry name" value="Chitin-bd_dom_sf"/>
</dbReference>
<dbReference type="SUPFAM" id="SSF57625">
    <property type="entry name" value="Invertebrate chitin-binding proteins"/>
    <property type="match status" value="1"/>
</dbReference>
<dbReference type="GO" id="GO:0005576">
    <property type="term" value="C:extracellular region"/>
    <property type="evidence" value="ECO:0007669"/>
    <property type="project" value="InterPro"/>
</dbReference>
<dbReference type="Gene3D" id="2.170.140.10">
    <property type="entry name" value="Chitin binding domain"/>
    <property type="match status" value="1"/>
</dbReference>
<reference evidence="3" key="3">
    <citation type="journal article" date="2004" name="Trends Parasitol.">
        <title>The Anopheles gambiae genome: an update.</title>
        <authorList>
            <person name="Mongin E."/>
            <person name="Louis C."/>
            <person name="Holt R.A."/>
            <person name="Birney E."/>
            <person name="Collins F.H."/>
        </authorList>
    </citation>
    <scope>NUCLEOTIDE SEQUENCE</scope>
    <source>
        <strain evidence="3">PEST</strain>
    </source>
</reference>
<evidence type="ECO:0000313" key="3">
    <source>
        <dbReference type="EMBL" id="EDO64701.1"/>
    </source>
</evidence>
<feature type="region of interest" description="Disordered" evidence="1">
    <location>
        <begin position="162"/>
        <end position="262"/>
    </location>
</feature>
<feature type="compositionally biased region" description="Polar residues" evidence="1">
    <location>
        <begin position="231"/>
        <end position="252"/>
    </location>
</feature>
<dbReference type="InterPro" id="IPR052976">
    <property type="entry name" value="Scoloptoxin-like"/>
</dbReference>
<dbReference type="Pfam" id="PF01607">
    <property type="entry name" value="CBM_14"/>
    <property type="match status" value="1"/>
</dbReference>
<gene>
    <name evidence="3" type="ORF">AgaP_AGAP007089</name>
</gene>
<feature type="compositionally biased region" description="Polar residues" evidence="1">
    <location>
        <begin position="709"/>
        <end position="726"/>
    </location>
</feature>
<dbReference type="PaxDb" id="7165-AGAP007089-PA"/>
<reference evidence="3" key="4">
    <citation type="journal article" date="2007" name="Genome Biol.">
        <title>Update of the Anopheles gambiae PEST genome assembly.</title>
        <authorList>
            <person name="Sharakhova M.V."/>
            <person name="Hammond M.P."/>
            <person name="Lobo N.F."/>
            <person name="Krzywinski J."/>
            <person name="Unger M.F."/>
            <person name="Hillenmeyer M.E."/>
            <person name="Bruggner R.V."/>
            <person name="Birney E."/>
            <person name="Collins F.H."/>
        </authorList>
    </citation>
    <scope>NUCLEOTIDE SEQUENCE</scope>
    <source>
        <strain evidence="3">PEST</strain>
    </source>
</reference>
<protein>
    <submittedName>
        <fullName evidence="3">AGAP007089-PA</fullName>
    </submittedName>
</protein>
<name>A7URQ9_ANOGA</name>
<accession>A7URQ9</accession>
<dbReference type="OMA" id="YPMRSLM"/>
<feature type="compositionally biased region" description="Low complexity" evidence="1">
    <location>
        <begin position="675"/>
        <end position="692"/>
    </location>
</feature>
<reference evidence="3" key="5">
    <citation type="submission" date="2011-05" db="EMBL/GenBank/DDBJ databases">
        <authorList>
            <consortium name="VectorBase"/>
        </authorList>
    </citation>
    <scope>NUCLEOTIDE SEQUENCE</scope>
    <source>
        <strain evidence="3">PEST</strain>
    </source>
</reference>
<dbReference type="InterPro" id="IPR002557">
    <property type="entry name" value="Chitin-bd_dom"/>
</dbReference>
<feature type="compositionally biased region" description="Polar residues" evidence="1">
    <location>
        <begin position="197"/>
        <end position="221"/>
    </location>
</feature>
<dbReference type="GO" id="GO:0008061">
    <property type="term" value="F:chitin binding"/>
    <property type="evidence" value="ECO:0007669"/>
    <property type="project" value="InterPro"/>
</dbReference>
<feature type="compositionally biased region" description="Low complexity" evidence="1">
    <location>
        <begin position="599"/>
        <end position="611"/>
    </location>
</feature>